<feature type="non-terminal residue" evidence="1">
    <location>
        <position position="40"/>
    </location>
</feature>
<accession>A0A382WPP7</accession>
<protein>
    <submittedName>
        <fullName evidence="1">Uncharacterized protein</fullName>
    </submittedName>
</protein>
<dbReference type="AlphaFoldDB" id="A0A382WPP7"/>
<organism evidence="1">
    <name type="scientific">marine metagenome</name>
    <dbReference type="NCBI Taxonomy" id="408172"/>
    <lineage>
        <taxon>unclassified sequences</taxon>
        <taxon>metagenomes</taxon>
        <taxon>ecological metagenomes</taxon>
    </lineage>
</organism>
<feature type="non-terminal residue" evidence="1">
    <location>
        <position position="1"/>
    </location>
</feature>
<name>A0A382WPP7_9ZZZZ</name>
<sequence>VNPDGLYELSLDELINGVASGTVSADDAVRRLSRLPFSDV</sequence>
<reference evidence="1" key="1">
    <citation type="submission" date="2018-05" db="EMBL/GenBank/DDBJ databases">
        <authorList>
            <person name="Lanie J.A."/>
            <person name="Ng W.-L."/>
            <person name="Kazmierczak K.M."/>
            <person name="Andrzejewski T.M."/>
            <person name="Davidsen T.M."/>
            <person name="Wayne K.J."/>
            <person name="Tettelin H."/>
            <person name="Glass J.I."/>
            <person name="Rusch D."/>
            <person name="Podicherti R."/>
            <person name="Tsui H.-C.T."/>
            <person name="Winkler M.E."/>
        </authorList>
    </citation>
    <scope>NUCLEOTIDE SEQUENCE</scope>
</reference>
<proteinExistence type="predicted"/>
<dbReference type="EMBL" id="UINC01161443">
    <property type="protein sequence ID" value="SVD60639.1"/>
    <property type="molecule type" value="Genomic_DNA"/>
</dbReference>
<gene>
    <name evidence="1" type="ORF">METZ01_LOCUS413493</name>
</gene>
<evidence type="ECO:0000313" key="1">
    <source>
        <dbReference type="EMBL" id="SVD60639.1"/>
    </source>
</evidence>